<evidence type="ECO:0000313" key="1">
    <source>
        <dbReference type="EMBL" id="MEQ2285971.1"/>
    </source>
</evidence>
<reference evidence="1 2" key="1">
    <citation type="submission" date="2021-06" db="EMBL/GenBank/DDBJ databases">
        <authorList>
            <person name="Palmer J.M."/>
        </authorList>
    </citation>
    <scope>NUCLEOTIDE SEQUENCE [LARGE SCALE GENOMIC DNA]</scope>
    <source>
        <strain evidence="1 2">AS_MEX2019</strain>
        <tissue evidence="1">Muscle</tissue>
    </source>
</reference>
<evidence type="ECO:0000313" key="2">
    <source>
        <dbReference type="Proteomes" id="UP001469553"/>
    </source>
</evidence>
<accession>A0ABV0XWY5</accession>
<organism evidence="1 2">
    <name type="scientific">Ameca splendens</name>
    <dbReference type="NCBI Taxonomy" id="208324"/>
    <lineage>
        <taxon>Eukaryota</taxon>
        <taxon>Metazoa</taxon>
        <taxon>Chordata</taxon>
        <taxon>Craniata</taxon>
        <taxon>Vertebrata</taxon>
        <taxon>Euteleostomi</taxon>
        <taxon>Actinopterygii</taxon>
        <taxon>Neopterygii</taxon>
        <taxon>Teleostei</taxon>
        <taxon>Neoteleostei</taxon>
        <taxon>Acanthomorphata</taxon>
        <taxon>Ovalentaria</taxon>
        <taxon>Atherinomorphae</taxon>
        <taxon>Cyprinodontiformes</taxon>
        <taxon>Goodeidae</taxon>
        <taxon>Ameca</taxon>
    </lineage>
</organism>
<sequence>MQEVSTRVGVPLSCIVPVKNYNEELELDLSCDILLLSAVIQMLRFVDNYFDELSDRLSSARLND</sequence>
<gene>
    <name evidence="1" type="ORF">AMECASPLE_037458</name>
</gene>
<protein>
    <submittedName>
        <fullName evidence="1">Uncharacterized protein</fullName>
    </submittedName>
</protein>
<dbReference type="EMBL" id="JAHRIP010015751">
    <property type="protein sequence ID" value="MEQ2285971.1"/>
    <property type="molecule type" value="Genomic_DNA"/>
</dbReference>
<dbReference type="Proteomes" id="UP001469553">
    <property type="component" value="Unassembled WGS sequence"/>
</dbReference>
<keyword evidence="2" id="KW-1185">Reference proteome</keyword>
<name>A0ABV0XWY5_9TELE</name>
<comment type="caution">
    <text evidence="1">The sequence shown here is derived from an EMBL/GenBank/DDBJ whole genome shotgun (WGS) entry which is preliminary data.</text>
</comment>
<proteinExistence type="predicted"/>